<evidence type="ECO:0000313" key="3">
    <source>
        <dbReference type="Proteomes" id="UP001345219"/>
    </source>
</evidence>
<keyword evidence="1" id="KW-0812">Transmembrane</keyword>
<name>A0AAN7PM63_9MYRT</name>
<reference evidence="2 3" key="1">
    <citation type="journal article" date="2023" name="Hortic Res">
        <title>Pangenome of water caltrop reveals structural variations and asymmetric subgenome divergence after allopolyploidization.</title>
        <authorList>
            <person name="Zhang X."/>
            <person name="Chen Y."/>
            <person name="Wang L."/>
            <person name="Yuan Y."/>
            <person name="Fang M."/>
            <person name="Shi L."/>
            <person name="Lu R."/>
            <person name="Comes H.P."/>
            <person name="Ma Y."/>
            <person name="Chen Y."/>
            <person name="Huang G."/>
            <person name="Zhou Y."/>
            <person name="Zheng Z."/>
            <person name="Qiu Y."/>
        </authorList>
    </citation>
    <scope>NUCLEOTIDE SEQUENCE [LARGE SCALE GENOMIC DNA]</scope>
    <source>
        <tissue evidence="2">Roots</tissue>
    </source>
</reference>
<accession>A0AAN7PM63</accession>
<protein>
    <submittedName>
        <fullName evidence="2">Uncharacterized protein</fullName>
    </submittedName>
</protein>
<dbReference type="Proteomes" id="UP001345219">
    <property type="component" value="Chromosome 4"/>
</dbReference>
<dbReference type="AlphaFoldDB" id="A0AAN7PM63"/>
<keyword evidence="1" id="KW-1133">Transmembrane helix</keyword>
<dbReference type="EMBL" id="JAXIOK010000017">
    <property type="protein sequence ID" value="KAK4750919.1"/>
    <property type="molecule type" value="Genomic_DNA"/>
</dbReference>
<evidence type="ECO:0000256" key="1">
    <source>
        <dbReference type="SAM" id="Phobius"/>
    </source>
</evidence>
<proteinExistence type="predicted"/>
<feature type="transmembrane region" description="Helical" evidence="1">
    <location>
        <begin position="82"/>
        <end position="100"/>
    </location>
</feature>
<keyword evidence="1" id="KW-0472">Membrane</keyword>
<organism evidence="2 3">
    <name type="scientific">Trapa incisa</name>
    <dbReference type="NCBI Taxonomy" id="236973"/>
    <lineage>
        <taxon>Eukaryota</taxon>
        <taxon>Viridiplantae</taxon>
        <taxon>Streptophyta</taxon>
        <taxon>Embryophyta</taxon>
        <taxon>Tracheophyta</taxon>
        <taxon>Spermatophyta</taxon>
        <taxon>Magnoliopsida</taxon>
        <taxon>eudicotyledons</taxon>
        <taxon>Gunneridae</taxon>
        <taxon>Pentapetalae</taxon>
        <taxon>rosids</taxon>
        <taxon>malvids</taxon>
        <taxon>Myrtales</taxon>
        <taxon>Lythraceae</taxon>
        <taxon>Trapa</taxon>
    </lineage>
</organism>
<evidence type="ECO:0000313" key="2">
    <source>
        <dbReference type="EMBL" id="KAK4750919.1"/>
    </source>
</evidence>
<keyword evidence="3" id="KW-1185">Reference proteome</keyword>
<sequence length="110" mass="12432">MESGGHAPDFRCPEQRHCFAEVGFGAHLGQEPVNIDRPSVLFRKWVVGSESDGLDEASWHGERVTRRKEQKTRSSLGPNHNAMALLLFCSVLFAAIFLKWECQIKFSRTS</sequence>
<gene>
    <name evidence="2" type="ORF">SAY87_004401</name>
</gene>
<comment type="caution">
    <text evidence="2">The sequence shown here is derived from an EMBL/GenBank/DDBJ whole genome shotgun (WGS) entry which is preliminary data.</text>
</comment>